<dbReference type="AlphaFoldDB" id="A0A367LA20"/>
<protein>
    <submittedName>
        <fullName evidence="2">Uncharacterized protein</fullName>
    </submittedName>
</protein>
<organism evidence="2 3">
    <name type="scientific">Ophiocordyceps polyrhachis-furcata BCC 54312</name>
    <dbReference type="NCBI Taxonomy" id="1330021"/>
    <lineage>
        <taxon>Eukaryota</taxon>
        <taxon>Fungi</taxon>
        <taxon>Dikarya</taxon>
        <taxon>Ascomycota</taxon>
        <taxon>Pezizomycotina</taxon>
        <taxon>Sordariomycetes</taxon>
        <taxon>Hypocreomycetidae</taxon>
        <taxon>Hypocreales</taxon>
        <taxon>Ophiocordycipitaceae</taxon>
        <taxon>Ophiocordyceps</taxon>
    </lineage>
</organism>
<sequence>HFWLGDAHLRLHVNCNGTAWPFSTPPVNVPRGAPGYNISQQKKASHSACMNRALCFDSAPRSPTSTERDCTEGEEEEEFDGNGFRAGDSGSRLSIP</sequence>
<accession>A0A367LA20</accession>
<dbReference type="EMBL" id="LKCN02000010">
    <property type="protein sequence ID" value="RCI11270.1"/>
    <property type="molecule type" value="Genomic_DNA"/>
</dbReference>
<feature type="non-terminal residue" evidence="2">
    <location>
        <position position="1"/>
    </location>
</feature>
<reference evidence="2 3" key="1">
    <citation type="journal article" date="2015" name="BMC Genomics">
        <title>Insights from the genome of Ophiocordyceps polyrhachis-furcata to pathogenicity and host specificity in insect fungi.</title>
        <authorList>
            <person name="Wichadakul D."/>
            <person name="Kobmoo N."/>
            <person name="Ingsriswang S."/>
            <person name="Tangphatsornruang S."/>
            <person name="Chantasingh D."/>
            <person name="Luangsa-ard J.J."/>
            <person name="Eurwilaichitr L."/>
        </authorList>
    </citation>
    <scope>NUCLEOTIDE SEQUENCE [LARGE SCALE GENOMIC DNA]</scope>
    <source>
        <strain evidence="2 3">BCC 54312</strain>
    </source>
</reference>
<feature type="non-terminal residue" evidence="2">
    <location>
        <position position="96"/>
    </location>
</feature>
<proteinExistence type="predicted"/>
<dbReference type="Proteomes" id="UP000253664">
    <property type="component" value="Unassembled WGS sequence"/>
</dbReference>
<evidence type="ECO:0000313" key="2">
    <source>
        <dbReference type="EMBL" id="RCI11270.1"/>
    </source>
</evidence>
<evidence type="ECO:0000256" key="1">
    <source>
        <dbReference type="SAM" id="MobiDB-lite"/>
    </source>
</evidence>
<gene>
    <name evidence="2" type="ORF">L249_7224</name>
</gene>
<feature type="region of interest" description="Disordered" evidence="1">
    <location>
        <begin position="58"/>
        <end position="96"/>
    </location>
</feature>
<comment type="caution">
    <text evidence="2">The sequence shown here is derived from an EMBL/GenBank/DDBJ whole genome shotgun (WGS) entry which is preliminary data.</text>
</comment>
<keyword evidence="3" id="KW-1185">Reference proteome</keyword>
<evidence type="ECO:0000313" key="3">
    <source>
        <dbReference type="Proteomes" id="UP000253664"/>
    </source>
</evidence>
<name>A0A367LA20_9HYPO</name>